<evidence type="ECO:0000313" key="1">
    <source>
        <dbReference type="EMBL" id="MBA2851720.1"/>
    </source>
</evidence>
<dbReference type="RefSeq" id="WP_181501543.1">
    <property type="nucleotide sequence ID" value="NZ_JACDUH010000003.1"/>
</dbReference>
<dbReference type="AlphaFoldDB" id="A0A7J9NVL7"/>
<gene>
    <name evidence="1" type="ORF">HNP86_001879</name>
</gene>
<protein>
    <submittedName>
        <fullName evidence="1">Uncharacterized protein</fullName>
    </submittedName>
</protein>
<name>A0A7J9NVL7_METMI</name>
<evidence type="ECO:0000313" key="2">
    <source>
        <dbReference type="Proteomes" id="UP000564425"/>
    </source>
</evidence>
<sequence length="117" mass="12877">MKIVPKTLQSINGKVETATNGDIIITIPKYDLKGYEVIRADISGLKPTATTNAVVMVEDRSDDEAKLEVLLSQIIAIQMKLVDENITETSKALLYAEFANLSEQVKTLTGYAITEFI</sequence>
<organism evidence="1 2">
    <name type="scientific">Methanococcus maripaludis</name>
    <name type="common">Methanococcus deltae</name>
    <dbReference type="NCBI Taxonomy" id="39152"/>
    <lineage>
        <taxon>Archaea</taxon>
        <taxon>Methanobacteriati</taxon>
        <taxon>Methanobacteriota</taxon>
        <taxon>Methanomada group</taxon>
        <taxon>Methanococci</taxon>
        <taxon>Methanococcales</taxon>
        <taxon>Methanococcaceae</taxon>
        <taxon>Methanococcus</taxon>
    </lineage>
</organism>
<reference evidence="1 2" key="1">
    <citation type="submission" date="2020-07" db="EMBL/GenBank/DDBJ databases">
        <title>Genomic Encyclopedia of Type Strains, Phase IV (KMG-V): Genome sequencing to study the core and pangenomes of soil and plant-associated prokaryotes.</title>
        <authorList>
            <person name="Whitman W."/>
        </authorList>
    </citation>
    <scope>NUCLEOTIDE SEQUENCE [LARGE SCALE GENOMIC DNA]</scope>
    <source>
        <strain evidence="1 2">A1</strain>
    </source>
</reference>
<accession>A0A7J9NVL7</accession>
<dbReference type="Proteomes" id="UP000564425">
    <property type="component" value="Unassembled WGS sequence"/>
</dbReference>
<proteinExistence type="predicted"/>
<comment type="caution">
    <text evidence="1">The sequence shown here is derived from an EMBL/GenBank/DDBJ whole genome shotgun (WGS) entry which is preliminary data.</text>
</comment>
<dbReference type="EMBL" id="JACDUH010000003">
    <property type="protein sequence ID" value="MBA2851720.1"/>
    <property type="molecule type" value="Genomic_DNA"/>
</dbReference>